<dbReference type="Proteomes" id="UP001465976">
    <property type="component" value="Unassembled WGS sequence"/>
</dbReference>
<gene>
    <name evidence="3" type="ORF">V5O48_009290</name>
</gene>
<protein>
    <recommendedName>
        <fullName evidence="2">DUF6699 domain-containing protein</fullName>
    </recommendedName>
</protein>
<comment type="caution">
    <text evidence="3">The sequence shown here is derived from an EMBL/GenBank/DDBJ whole genome shotgun (WGS) entry which is preliminary data.</text>
</comment>
<name>A0ABR3FBN9_9AGAR</name>
<dbReference type="Pfam" id="PF20415">
    <property type="entry name" value="DUF6699"/>
    <property type="match status" value="1"/>
</dbReference>
<feature type="domain" description="DUF6699" evidence="2">
    <location>
        <begin position="93"/>
        <end position="236"/>
    </location>
</feature>
<evidence type="ECO:0000256" key="1">
    <source>
        <dbReference type="SAM" id="MobiDB-lite"/>
    </source>
</evidence>
<evidence type="ECO:0000259" key="2">
    <source>
        <dbReference type="Pfam" id="PF20415"/>
    </source>
</evidence>
<keyword evidence="4" id="KW-1185">Reference proteome</keyword>
<dbReference type="InterPro" id="IPR046522">
    <property type="entry name" value="DUF6699"/>
</dbReference>
<proteinExistence type="predicted"/>
<feature type="compositionally biased region" description="Low complexity" evidence="1">
    <location>
        <begin position="37"/>
        <end position="49"/>
    </location>
</feature>
<accession>A0ABR3FBN9</accession>
<reference evidence="3 4" key="1">
    <citation type="submission" date="2024-02" db="EMBL/GenBank/DDBJ databases">
        <title>A draft genome for the cacao thread blight pathogen Marasmius crinis-equi.</title>
        <authorList>
            <person name="Cohen S.P."/>
            <person name="Baruah I.K."/>
            <person name="Amoako-Attah I."/>
            <person name="Bukari Y."/>
            <person name="Meinhardt L.W."/>
            <person name="Bailey B.A."/>
        </authorList>
    </citation>
    <scope>NUCLEOTIDE SEQUENCE [LARGE SCALE GENOMIC DNA]</scope>
    <source>
        <strain evidence="3 4">GH-76</strain>
    </source>
</reference>
<organism evidence="3 4">
    <name type="scientific">Marasmius crinis-equi</name>
    <dbReference type="NCBI Taxonomy" id="585013"/>
    <lineage>
        <taxon>Eukaryota</taxon>
        <taxon>Fungi</taxon>
        <taxon>Dikarya</taxon>
        <taxon>Basidiomycota</taxon>
        <taxon>Agaricomycotina</taxon>
        <taxon>Agaricomycetes</taxon>
        <taxon>Agaricomycetidae</taxon>
        <taxon>Agaricales</taxon>
        <taxon>Marasmiineae</taxon>
        <taxon>Marasmiaceae</taxon>
        <taxon>Marasmius</taxon>
    </lineage>
</organism>
<evidence type="ECO:0000313" key="3">
    <source>
        <dbReference type="EMBL" id="KAL0572666.1"/>
    </source>
</evidence>
<dbReference type="EMBL" id="JBAHYK010000599">
    <property type="protein sequence ID" value="KAL0572666.1"/>
    <property type="molecule type" value="Genomic_DNA"/>
</dbReference>
<feature type="region of interest" description="Disordered" evidence="1">
    <location>
        <begin position="18"/>
        <end position="63"/>
    </location>
</feature>
<sequence>MTKQVRFAKINTIYHASKSSSKSLSSRPLPDELLRVSTTPSHPYPTTSRPRTRHSSQAEQPYGYAPSMIPHAQMPMRLHFLLAYSPYKVPAIPYDLSLPFSIIEQSPSNSILSEPATEPPVSSLTITCPLLKWRITVTPPPSMLSSIQPSVRRSPVPYVSVLDVLMALLRDMTIPVLPSEYETLPSREATAKVNEAYFQRCRSITDSAARRAEEMRGVKRVDFLMGQNKFLGLSTRPTTRNGETIWELNVGYS</sequence>
<evidence type="ECO:0000313" key="4">
    <source>
        <dbReference type="Proteomes" id="UP001465976"/>
    </source>
</evidence>